<comment type="subcellular location">
    <subcellularLocation>
        <location evidence="6">Cell outer membrane</location>
        <topology evidence="6">Lipid-anchor</topology>
    </subcellularLocation>
</comment>
<accession>A0ABQ2ZTP9</accession>
<dbReference type="RefSeq" id="WP_189440683.1">
    <property type="nucleotide sequence ID" value="NZ_BMXT01000001.1"/>
</dbReference>
<keyword evidence="9" id="KW-1185">Reference proteome</keyword>
<protein>
    <recommendedName>
        <fullName evidence="6">LPS-assembly lipoprotein LptE</fullName>
    </recommendedName>
</protein>
<dbReference type="PROSITE" id="PS51257">
    <property type="entry name" value="PROKAR_LIPOPROTEIN"/>
    <property type="match status" value="1"/>
</dbReference>
<evidence type="ECO:0000256" key="6">
    <source>
        <dbReference type="HAMAP-Rule" id="MF_01186"/>
    </source>
</evidence>
<evidence type="ECO:0000256" key="7">
    <source>
        <dbReference type="SAM" id="SignalP"/>
    </source>
</evidence>
<dbReference type="InterPro" id="IPR007485">
    <property type="entry name" value="LPS_assembly_LptE"/>
</dbReference>
<evidence type="ECO:0000256" key="1">
    <source>
        <dbReference type="ARBA" id="ARBA00022729"/>
    </source>
</evidence>
<keyword evidence="2 6" id="KW-0472">Membrane</keyword>
<dbReference type="PANTHER" id="PTHR38098">
    <property type="entry name" value="LPS-ASSEMBLY LIPOPROTEIN LPTE"/>
    <property type="match status" value="1"/>
</dbReference>
<evidence type="ECO:0000313" key="8">
    <source>
        <dbReference type="EMBL" id="GGY24045.1"/>
    </source>
</evidence>
<comment type="caution">
    <text evidence="8">The sequence shown here is derived from an EMBL/GenBank/DDBJ whole genome shotgun (WGS) entry which is preliminary data.</text>
</comment>
<keyword evidence="3 6" id="KW-0564">Palmitate</keyword>
<evidence type="ECO:0000256" key="3">
    <source>
        <dbReference type="ARBA" id="ARBA00023139"/>
    </source>
</evidence>
<gene>
    <name evidence="8" type="primary">rlpB</name>
    <name evidence="6" type="synonym">lptE</name>
    <name evidence="8" type="ORF">GCM10008098_17050</name>
</gene>
<keyword evidence="1 6" id="KW-0732">Signal</keyword>
<evidence type="ECO:0000256" key="4">
    <source>
        <dbReference type="ARBA" id="ARBA00023237"/>
    </source>
</evidence>
<keyword evidence="4 6" id="KW-0998">Cell outer membrane</keyword>
<reference evidence="9" key="1">
    <citation type="journal article" date="2019" name="Int. J. Syst. Evol. Microbiol.">
        <title>The Global Catalogue of Microorganisms (GCM) 10K type strain sequencing project: providing services to taxonomists for standard genome sequencing and annotation.</title>
        <authorList>
            <consortium name="The Broad Institute Genomics Platform"/>
            <consortium name="The Broad Institute Genome Sequencing Center for Infectious Disease"/>
            <person name="Wu L."/>
            <person name="Ma J."/>
        </authorList>
    </citation>
    <scope>NUCLEOTIDE SEQUENCE [LARGE SCALE GENOMIC DNA]</scope>
    <source>
        <strain evidence="9">KCTC 22232</strain>
    </source>
</reference>
<dbReference type="Gene3D" id="3.30.160.150">
    <property type="entry name" value="Lipoprotein like domain"/>
    <property type="match status" value="1"/>
</dbReference>
<evidence type="ECO:0000256" key="5">
    <source>
        <dbReference type="ARBA" id="ARBA00023288"/>
    </source>
</evidence>
<dbReference type="Pfam" id="PF04390">
    <property type="entry name" value="LptE"/>
    <property type="match status" value="1"/>
</dbReference>
<comment type="similarity">
    <text evidence="6">Belongs to the LptE lipoprotein family.</text>
</comment>
<sequence>MSFIKARRLFQASLLLMSVLAVTACGFHLRQSAALPPTLQRIHLNVAGGGEFPRMLSRALETSGVTVEDDSGAGIAELRVPTATFGTDSLTNGGYVRITEYSVHYQVQFDVTGPDGKLLIPLQHINMSREYSYDATNTVGNASQVQEIQHSLNGDMVQAILFRLQAAGKHGLVAPASAASTH</sequence>
<evidence type="ECO:0000313" key="9">
    <source>
        <dbReference type="Proteomes" id="UP000621898"/>
    </source>
</evidence>
<comment type="function">
    <text evidence="6">Together with LptD, is involved in the assembly of lipopolysaccharide (LPS) at the surface of the outer membrane. Required for the proper assembly of LptD. Binds LPS and may serve as the LPS recognition site at the outer membrane.</text>
</comment>
<proteinExistence type="inferred from homology"/>
<dbReference type="PANTHER" id="PTHR38098:SF1">
    <property type="entry name" value="LPS-ASSEMBLY LIPOPROTEIN LPTE"/>
    <property type="match status" value="1"/>
</dbReference>
<dbReference type="EMBL" id="BMXT01000001">
    <property type="protein sequence ID" value="GGY24045.1"/>
    <property type="molecule type" value="Genomic_DNA"/>
</dbReference>
<feature type="chain" id="PRO_5046652367" description="LPS-assembly lipoprotein LptE" evidence="7">
    <location>
        <begin position="25"/>
        <end position="182"/>
    </location>
</feature>
<keyword evidence="5 6" id="KW-0449">Lipoprotein</keyword>
<evidence type="ECO:0000256" key="2">
    <source>
        <dbReference type="ARBA" id="ARBA00023136"/>
    </source>
</evidence>
<organism evidence="8 9">
    <name type="scientific">Rhodanobacter panaciterrae</name>
    <dbReference type="NCBI Taxonomy" id="490572"/>
    <lineage>
        <taxon>Bacteria</taxon>
        <taxon>Pseudomonadati</taxon>
        <taxon>Pseudomonadota</taxon>
        <taxon>Gammaproteobacteria</taxon>
        <taxon>Lysobacterales</taxon>
        <taxon>Rhodanobacteraceae</taxon>
        <taxon>Rhodanobacter</taxon>
    </lineage>
</organism>
<dbReference type="HAMAP" id="MF_01186">
    <property type="entry name" value="LPS_assembly_LptE"/>
    <property type="match status" value="1"/>
</dbReference>
<comment type="subunit">
    <text evidence="6">Component of the lipopolysaccharide transport and assembly complex. Interacts with LptD.</text>
</comment>
<name>A0ABQ2ZTP9_9GAMM</name>
<feature type="signal peptide" evidence="7">
    <location>
        <begin position="1"/>
        <end position="24"/>
    </location>
</feature>
<dbReference type="Proteomes" id="UP000621898">
    <property type="component" value="Unassembled WGS sequence"/>
</dbReference>